<evidence type="ECO:0000256" key="11">
    <source>
        <dbReference type="ARBA" id="ARBA00048134"/>
    </source>
</evidence>
<evidence type="ECO:0000313" key="13">
    <source>
        <dbReference type="EMBL" id="NJB90302.1"/>
    </source>
</evidence>
<sequence length="244" mass="27611">MVRAFYLAYAALCYAIFFATFLYLIAFVGNFPFAQPTVDFARDAPPGRTLLIDVALIALFGVQHSAMARPGFKAAWTRIVPAPIERSTYVLFASGVLIILMLFWHEWATPVWTVTNPVGAAVLWALFGLGWLIVLVSTFLINHFELFGLQQAWFALRERAAAPPVLRQPLFYRFVRHPLYAGFFLAFWATPAMTVGHLLLAAGFSLYMLIAIRLEERDLLDIFGEAYAGYRRRVGMLIPRIGRR</sequence>
<comment type="caution">
    <text evidence="13">The sequence shown here is derived from an EMBL/GenBank/DDBJ whole genome shotgun (WGS) entry which is preliminary data.</text>
</comment>
<comment type="catalytic activity">
    <reaction evidence="11">
        <text>methanethiol + S-adenosyl-L-methionine = dimethyl sulfide + S-adenosyl-L-homocysteine + H(+)</text>
        <dbReference type="Rhea" id="RHEA:50428"/>
        <dbReference type="ChEBI" id="CHEBI:15378"/>
        <dbReference type="ChEBI" id="CHEBI:16007"/>
        <dbReference type="ChEBI" id="CHEBI:17437"/>
        <dbReference type="ChEBI" id="CHEBI:57856"/>
        <dbReference type="ChEBI" id="CHEBI:59789"/>
        <dbReference type="EC" id="2.1.1.334"/>
    </reaction>
</comment>
<comment type="function">
    <text evidence="1">Catalyzes the methylation of methanethiol (MeSH) to yield dimethylsulphide (DMS).</text>
</comment>
<dbReference type="GO" id="GO:0008168">
    <property type="term" value="F:methyltransferase activity"/>
    <property type="evidence" value="ECO:0007669"/>
    <property type="project" value="UniProtKB-KW"/>
</dbReference>
<dbReference type="NCBIfam" id="NF045656">
    <property type="entry name" value="MeththiolMtaseMddA"/>
    <property type="match status" value="1"/>
</dbReference>
<comment type="subcellular location">
    <subcellularLocation>
        <location evidence="2">Membrane</location>
        <topology evidence="2">Multi-pass membrane protein</topology>
    </subcellularLocation>
</comment>
<evidence type="ECO:0000256" key="8">
    <source>
        <dbReference type="ARBA" id="ARBA00022692"/>
    </source>
</evidence>
<dbReference type="Proteomes" id="UP000535078">
    <property type="component" value="Unassembled WGS sequence"/>
</dbReference>
<dbReference type="EC" id="2.1.1.334" evidence="4"/>
<evidence type="ECO:0000256" key="1">
    <source>
        <dbReference type="ARBA" id="ARBA00002096"/>
    </source>
</evidence>
<keyword evidence="8 12" id="KW-0812">Transmembrane</keyword>
<evidence type="ECO:0000256" key="12">
    <source>
        <dbReference type="SAM" id="Phobius"/>
    </source>
</evidence>
<feature type="transmembrane region" description="Helical" evidence="12">
    <location>
        <begin position="7"/>
        <end position="29"/>
    </location>
</feature>
<feature type="transmembrane region" description="Helical" evidence="12">
    <location>
        <begin position="88"/>
        <end position="104"/>
    </location>
</feature>
<evidence type="ECO:0000256" key="10">
    <source>
        <dbReference type="ARBA" id="ARBA00023136"/>
    </source>
</evidence>
<comment type="similarity">
    <text evidence="3">Belongs to the nurim family.</text>
</comment>
<name>A0A7X6B9Z4_9SPHN</name>
<evidence type="ECO:0000256" key="5">
    <source>
        <dbReference type="ARBA" id="ARBA00022603"/>
    </source>
</evidence>
<accession>A0A7X6B9Z4</accession>
<evidence type="ECO:0000256" key="2">
    <source>
        <dbReference type="ARBA" id="ARBA00004141"/>
    </source>
</evidence>
<evidence type="ECO:0000256" key="6">
    <source>
        <dbReference type="ARBA" id="ARBA00022679"/>
    </source>
</evidence>
<dbReference type="InterPro" id="IPR033580">
    <property type="entry name" value="Nurim-like"/>
</dbReference>
<dbReference type="AlphaFoldDB" id="A0A7X6B9Z4"/>
<evidence type="ECO:0000256" key="7">
    <source>
        <dbReference type="ARBA" id="ARBA00022691"/>
    </source>
</evidence>
<feature type="transmembrane region" description="Helical" evidence="12">
    <location>
        <begin position="124"/>
        <end position="149"/>
    </location>
</feature>
<keyword evidence="7" id="KW-0949">S-adenosyl-L-methionine</keyword>
<dbReference type="Gene3D" id="1.20.120.1630">
    <property type="match status" value="1"/>
</dbReference>
<evidence type="ECO:0000256" key="9">
    <source>
        <dbReference type="ARBA" id="ARBA00022989"/>
    </source>
</evidence>
<keyword evidence="6 13" id="KW-0808">Transferase</keyword>
<reference evidence="13 14" key="1">
    <citation type="submission" date="2020-03" db="EMBL/GenBank/DDBJ databases">
        <title>Genomic Encyclopedia of Type Strains, Phase IV (KMG-IV): sequencing the most valuable type-strain genomes for metagenomic binning, comparative biology and taxonomic classification.</title>
        <authorList>
            <person name="Goeker M."/>
        </authorList>
    </citation>
    <scope>NUCLEOTIDE SEQUENCE [LARGE SCALE GENOMIC DNA]</scope>
    <source>
        <strain evidence="13 14">DSM 25229</strain>
    </source>
</reference>
<keyword evidence="5 13" id="KW-0489">Methyltransferase</keyword>
<evidence type="ECO:0000256" key="4">
    <source>
        <dbReference type="ARBA" id="ARBA00012149"/>
    </source>
</evidence>
<proteinExistence type="inferred from homology"/>
<dbReference type="InterPro" id="IPR054700">
    <property type="entry name" value="MddA"/>
</dbReference>
<dbReference type="PANTHER" id="PTHR31040">
    <property type="entry name" value="NURIM"/>
    <property type="match status" value="1"/>
</dbReference>
<evidence type="ECO:0000313" key="14">
    <source>
        <dbReference type="Proteomes" id="UP000535078"/>
    </source>
</evidence>
<dbReference type="RefSeq" id="WP_167921761.1">
    <property type="nucleotide sequence ID" value="NZ_JAATIT010000003.1"/>
</dbReference>
<evidence type="ECO:0000256" key="3">
    <source>
        <dbReference type="ARBA" id="ARBA00010631"/>
    </source>
</evidence>
<protein>
    <recommendedName>
        <fullName evidence="4">methanethiol S-methyltransferase</fullName>
        <ecNumber evidence="4">2.1.1.334</ecNumber>
    </recommendedName>
</protein>
<dbReference type="GO" id="GO:0032259">
    <property type="term" value="P:methylation"/>
    <property type="evidence" value="ECO:0007669"/>
    <property type="project" value="UniProtKB-KW"/>
</dbReference>
<organism evidence="13 14">
    <name type="scientific">Sphingopyxis italica</name>
    <dbReference type="NCBI Taxonomy" id="1129133"/>
    <lineage>
        <taxon>Bacteria</taxon>
        <taxon>Pseudomonadati</taxon>
        <taxon>Pseudomonadota</taxon>
        <taxon>Alphaproteobacteria</taxon>
        <taxon>Sphingomonadales</taxon>
        <taxon>Sphingomonadaceae</taxon>
        <taxon>Sphingopyxis</taxon>
    </lineage>
</organism>
<dbReference type="EMBL" id="JAATIT010000003">
    <property type="protein sequence ID" value="NJB90302.1"/>
    <property type="molecule type" value="Genomic_DNA"/>
</dbReference>
<dbReference type="GO" id="GO:0016020">
    <property type="term" value="C:membrane"/>
    <property type="evidence" value="ECO:0007669"/>
    <property type="project" value="UniProtKB-SubCell"/>
</dbReference>
<keyword evidence="10 12" id="KW-0472">Membrane</keyword>
<keyword evidence="14" id="KW-1185">Reference proteome</keyword>
<dbReference type="PANTHER" id="PTHR31040:SF1">
    <property type="entry name" value="NURIM"/>
    <property type="match status" value="1"/>
</dbReference>
<keyword evidence="9 12" id="KW-1133">Transmembrane helix</keyword>
<feature type="transmembrane region" description="Helical" evidence="12">
    <location>
        <begin position="49"/>
        <end position="67"/>
    </location>
</feature>
<gene>
    <name evidence="13" type="ORF">GGR90_002496</name>
</gene>